<keyword evidence="5" id="KW-1185">Reference proteome</keyword>
<keyword evidence="1" id="KW-0472">Membrane</keyword>
<dbReference type="KEGG" id="dtl:H8F01_16165"/>
<evidence type="ECO:0000256" key="2">
    <source>
        <dbReference type="SAM" id="MobiDB-lite"/>
    </source>
</evidence>
<dbReference type="EMBL" id="CP060412">
    <property type="protein sequence ID" value="QNK00618.1"/>
    <property type="molecule type" value="Genomic_DNA"/>
</dbReference>
<dbReference type="AlphaFoldDB" id="A0A7G8Q1G0"/>
<protein>
    <submittedName>
        <fullName evidence="4">OmpA family protein</fullName>
    </submittedName>
</protein>
<evidence type="ECO:0000313" key="5">
    <source>
        <dbReference type="Proteomes" id="UP000515873"/>
    </source>
</evidence>
<dbReference type="Pfam" id="PF00691">
    <property type="entry name" value="OmpA"/>
    <property type="match status" value="1"/>
</dbReference>
<dbReference type="SUPFAM" id="SSF103088">
    <property type="entry name" value="OmpA-like"/>
    <property type="match status" value="1"/>
</dbReference>
<dbReference type="Proteomes" id="UP000515873">
    <property type="component" value="Chromosome"/>
</dbReference>
<reference evidence="4 5" key="1">
    <citation type="submission" date="2020-08" db="EMBL/GenBank/DDBJ databases">
        <title>Dyella sp. G9 isolated from forest soil.</title>
        <authorList>
            <person name="Fu J."/>
            <person name="Qiu L."/>
        </authorList>
    </citation>
    <scope>NUCLEOTIDE SEQUENCE [LARGE SCALE GENOMIC DNA]</scope>
    <source>
        <strain evidence="4 5">G9</strain>
    </source>
</reference>
<evidence type="ECO:0000256" key="1">
    <source>
        <dbReference type="PROSITE-ProRule" id="PRU00473"/>
    </source>
</evidence>
<dbReference type="PROSITE" id="PS51123">
    <property type="entry name" value="OMPA_2"/>
    <property type="match status" value="1"/>
</dbReference>
<dbReference type="InterPro" id="IPR050330">
    <property type="entry name" value="Bact_OuterMem_StrucFunc"/>
</dbReference>
<dbReference type="InterPro" id="IPR036737">
    <property type="entry name" value="OmpA-like_sf"/>
</dbReference>
<dbReference type="PANTHER" id="PTHR30329:SF21">
    <property type="entry name" value="LIPOPROTEIN YIAD-RELATED"/>
    <property type="match status" value="1"/>
</dbReference>
<accession>A0A7G8Q1G0</accession>
<feature type="region of interest" description="Disordered" evidence="2">
    <location>
        <begin position="80"/>
        <end position="99"/>
    </location>
</feature>
<dbReference type="CDD" id="cd07185">
    <property type="entry name" value="OmpA_C-like"/>
    <property type="match status" value="1"/>
</dbReference>
<evidence type="ECO:0000259" key="3">
    <source>
        <dbReference type="PROSITE" id="PS51123"/>
    </source>
</evidence>
<sequence>MADVKRGSNATLVELAKLLNDNPKLRVYIDGHTGSQSPFAHHLDLSRRRADAVAKVLATVYKVPAARMPATSVASLAPEASNMDDAGRAKNHCVERVVQ</sequence>
<dbReference type="Gene3D" id="3.30.1330.60">
    <property type="entry name" value="OmpA-like domain"/>
    <property type="match status" value="1"/>
</dbReference>
<dbReference type="InterPro" id="IPR006665">
    <property type="entry name" value="OmpA-like"/>
</dbReference>
<proteinExistence type="predicted"/>
<evidence type="ECO:0000313" key="4">
    <source>
        <dbReference type="EMBL" id="QNK00618.1"/>
    </source>
</evidence>
<feature type="compositionally biased region" description="Basic and acidic residues" evidence="2">
    <location>
        <begin position="85"/>
        <end position="99"/>
    </location>
</feature>
<organism evidence="4 5">
    <name type="scientific">Dyella telluris</name>
    <dbReference type="NCBI Taxonomy" id="2763498"/>
    <lineage>
        <taxon>Bacteria</taxon>
        <taxon>Pseudomonadati</taxon>
        <taxon>Pseudomonadota</taxon>
        <taxon>Gammaproteobacteria</taxon>
        <taxon>Lysobacterales</taxon>
        <taxon>Rhodanobacteraceae</taxon>
        <taxon>Dyella</taxon>
    </lineage>
</organism>
<name>A0A7G8Q1G0_9GAMM</name>
<feature type="domain" description="OmpA-like" evidence="3">
    <location>
        <begin position="1"/>
        <end position="99"/>
    </location>
</feature>
<dbReference type="PANTHER" id="PTHR30329">
    <property type="entry name" value="STATOR ELEMENT OF FLAGELLAR MOTOR COMPLEX"/>
    <property type="match status" value="1"/>
</dbReference>
<gene>
    <name evidence="4" type="ORF">H8F01_16165</name>
</gene>
<dbReference type="GO" id="GO:0016020">
    <property type="term" value="C:membrane"/>
    <property type="evidence" value="ECO:0007669"/>
    <property type="project" value="UniProtKB-UniRule"/>
</dbReference>